<name>A0A9Q0H5A4_9MAGN</name>
<protein>
    <recommendedName>
        <fullName evidence="5">Ribosomal protein L34e superfamily protein</fullName>
    </recommendedName>
</protein>
<dbReference type="AlphaFoldDB" id="A0A9Q0H5A4"/>
<evidence type="ECO:0000313" key="4">
    <source>
        <dbReference type="Proteomes" id="UP001141806"/>
    </source>
</evidence>
<sequence>MFFWRPPQDGFLEINTDASLPANSVHGGATQKRLGSSKSDSFFQSSGRPANMATTPFTFPDPSISNPRQNHQLQRNRKQPNSLNPLKVPPCDQSRAAAVDVVIFIAVIGASGFLVFPYVKLLCYGVAGLFEAILSEVKDEVCRAPMVYVSMGLSFFFAILGIWGIAKCTRTGKKCRIPNCRGLRNSVEFDIQIETEENLKNSISSVRKDSNVQGLLELVQEHHKELENELRKMAPANGRAIIVFRARCGCPIGRMEVPGPKKIRKIKK</sequence>
<comment type="caution">
    <text evidence="3">The sequence shown here is derived from an EMBL/GenBank/DDBJ whole genome shotgun (WGS) entry which is preliminary data.</text>
</comment>
<keyword evidence="2" id="KW-0812">Transmembrane</keyword>
<proteinExistence type="predicted"/>
<dbReference type="Proteomes" id="UP001141806">
    <property type="component" value="Unassembled WGS sequence"/>
</dbReference>
<reference evidence="3" key="1">
    <citation type="journal article" date="2023" name="Plant J.">
        <title>The genome of the king protea, Protea cynaroides.</title>
        <authorList>
            <person name="Chang J."/>
            <person name="Duong T.A."/>
            <person name="Schoeman C."/>
            <person name="Ma X."/>
            <person name="Roodt D."/>
            <person name="Barker N."/>
            <person name="Li Z."/>
            <person name="Van de Peer Y."/>
            <person name="Mizrachi E."/>
        </authorList>
    </citation>
    <scope>NUCLEOTIDE SEQUENCE</scope>
    <source>
        <tissue evidence="3">Young leaves</tissue>
    </source>
</reference>
<organism evidence="3 4">
    <name type="scientific">Protea cynaroides</name>
    <dbReference type="NCBI Taxonomy" id="273540"/>
    <lineage>
        <taxon>Eukaryota</taxon>
        <taxon>Viridiplantae</taxon>
        <taxon>Streptophyta</taxon>
        <taxon>Embryophyta</taxon>
        <taxon>Tracheophyta</taxon>
        <taxon>Spermatophyta</taxon>
        <taxon>Magnoliopsida</taxon>
        <taxon>Proteales</taxon>
        <taxon>Proteaceae</taxon>
        <taxon>Protea</taxon>
    </lineage>
</organism>
<dbReference type="PANTHER" id="PTHR46996:SF4">
    <property type="entry name" value="RIBOSOMAL PROTEIN L34E SUPERFAMILY PROTEIN"/>
    <property type="match status" value="1"/>
</dbReference>
<feature type="compositionally biased region" description="Polar residues" evidence="1">
    <location>
        <begin position="52"/>
        <end position="84"/>
    </location>
</feature>
<dbReference type="EMBL" id="JAMYWD010000009">
    <property type="protein sequence ID" value="KAJ4959818.1"/>
    <property type="molecule type" value="Genomic_DNA"/>
</dbReference>
<evidence type="ECO:0000256" key="2">
    <source>
        <dbReference type="SAM" id="Phobius"/>
    </source>
</evidence>
<keyword evidence="4" id="KW-1185">Reference proteome</keyword>
<dbReference type="OrthoDB" id="1865221at2759"/>
<evidence type="ECO:0000256" key="1">
    <source>
        <dbReference type="SAM" id="MobiDB-lite"/>
    </source>
</evidence>
<evidence type="ECO:0000313" key="3">
    <source>
        <dbReference type="EMBL" id="KAJ4959818.1"/>
    </source>
</evidence>
<evidence type="ECO:0008006" key="5">
    <source>
        <dbReference type="Google" id="ProtNLM"/>
    </source>
</evidence>
<dbReference type="PANTHER" id="PTHR46996">
    <property type="entry name" value="OS05G0488500 PROTEIN"/>
    <property type="match status" value="1"/>
</dbReference>
<feature type="compositionally biased region" description="Low complexity" evidence="1">
    <location>
        <begin position="36"/>
        <end position="46"/>
    </location>
</feature>
<keyword evidence="2" id="KW-0472">Membrane</keyword>
<gene>
    <name evidence="3" type="ORF">NE237_019728</name>
</gene>
<accession>A0A9Q0H5A4</accession>
<keyword evidence="2" id="KW-1133">Transmembrane helix</keyword>
<feature type="transmembrane region" description="Helical" evidence="2">
    <location>
        <begin position="147"/>
        <end position="166"/>
    </location>
</feature>
<feature type="region of interest" description="Disordered" evidence="1">
    <location>
        <begin position="22"/>
        <end position="86"/>
    </location>
</feature>
<feature type="transmembrane region" description="Helical" evidence="2">
    <location>
        <begin position="101"/>
        <end position="127"/>
    </location>
</feature>